<gene>
    <name evidence="2" type="ORF">O1G21_38680</name>
</gene>
<keyword evidence="1" id="KW-0732">Signal</keyword>
<dbReference type="RefSeq" id="WP_270150455.1">
    <property type="nucleotide sequence ID" value="NZ_CP115450.1"/>
</dbReference>
<sequence length="50" mass="4841">MIRSCFAKVAALAIGAALLLPVATVSVAQAADTQASAAPTAAAPSDLTWG</sequence>
<name>A0ABY7QF98_9ACTN</name>
<proteinExistence type="predicted"/>
<dbReference type="Proteomes" id="UP001212821">
    <property type="component" value="Chromosome"/>
</dbReference>
<reference evidence="3" key="1">
    <citation type="submission" date="2022-12" db="EMBL/GenBank/DDBJ databases">
        <authorList>
            <person name="Mo P."/>
        </authorList>
    </citation>
    <scope>NUCLEOTIDE SEQUENCE [LARGE SCALE GENOMIC DNA]</scope>
    <source>
        <strain evidence="3">HUAS 3-15</strain>
    </source>
</reference>
<evidence type="ECO:0000313" key="3">
    <source>
        <dbReference type="Proteomes" id="UP001212821"/>
    </source>
</evidence>
<accession>A0ABY7QF98</accession>
<evidence type="ECO:0000313" key="2">
    <source>
        <dbReference type="EMBL" id="WBP91226.1"/>
    </source>
</evidence>
<dbReference type="EMBL" id="CP115450">
    <property type="protein sequence ID" value="WBP91226.1"/>
    <property type="molecule type" value="Genomic_DNA"/>
</dbReference>
<protein>
    <submittedName>
        <fullName evidence="2">Uncharacterized protein</fullName>
    </submittedName>
</protein>
<feature type="chain" id="PRO_5047273557" evidence="1">
    <location>
        <begin position="31"/>
        <end position="50"/>
    </location>
</feature>
<feature type="signal peptide" evidence="1">
    <location>
        <begin position="1"/>
        <end position="30"/>
    </location>
</feature>
<evidence type="ECO:0000256" key="1">
    <source>
        <dbReference type="SAM" id="SignalP"/>
    </source>
</evidence>
<organism evidence="2 3">
    <name type="scientific">Kitasatospora cathayae</name>
    <dbReference type="NCBI Taxonomy" id="3004092"/>
    <lineage>
        <taxon>Bacteria</taxon>
        <taxon>Bacillati</taxon>
        <taxon>Actinomycetota</taxon>
        <taxon>Actinomycetes</taxon>
        <taxon>Kitasatosporales</taxon>
        <taxon>Streptomycetaceae</taxon>
        <taxon>Kitasatospora</taxon>
    </lineage>
</organism>
<keyword evidence="3" id="KW-1185">Reference proteome</keyword>